<evidence type="ECO:0000313" key="10">
    <source>
        <dbReference type="Proteomes" id="UP000675781"/>
    </source>
</evidence>
<evidence type="ECO:0000259" key="8">
    <source>
        <dbReference type="Pfam" id="PF02687"/>
    </source>
</evidence>
<keyword evidence="5 7" id="KW-0472">Membrane</keyword>
<accession>A0A941ESZ7</accession>
<feature type="transmembrane region" description="Helical" evidence="7">
    <location>
        <begin position="759"/>
        <end position="780"/>
    </location>
</feature>
<feature type="transmembrane region" description="Helical" evidence="7">
    <location>
        <begin position="856"/>
        <end position="876"/>
    </location>
</feature>
<feature type="transmembrane region" description="Helical" evidence="7">
    <location>
        <begin position="812"/>
        <end position="836"/>
    </location>
</feature>
<feature type="transmembrane region" description="Helical" evidence="7">
    <location>
        <begin position="303"/>
        <end position="321"/>
    </location>
</feature>
<evidence type="ECO:0000256" key="1">
    <source>
        <dbReference type="ARBA" id="ARBA00004651"/>
    </source>
</evidence>
<dbReference type="PANTHER" id="PTHR30572">
    <property type="entry name" value="MEMBRANE COMPONENT OF TRANSPORTER-RELATED"/>
    <property type="match status" value="1"/>
</dbReference>
<feature type="domain" description="ABC3 transporter permease C-terminal" evidence="8">
    <location>
        <begin position="763"/>
        <end position="880"/>
    </location>
</feature>
<dbReference type="PANTHER" id="PTHR30572:SF4">
    <property type="entry name" value="ABC TRANSPORTER PERMEASE YTRF"/>
    <property type="match status" value="1"/>
</dbReference>
<feature type="transmembrane region" description="Helical" evidence="7">
    <location>
        <begin position="437"/>
        <end position="455"/>
    </location>
</feature>
<dbReference type="RefSeq" id="WP_212531122.1">
    <property type="nucleotide sequence ID" value="NZ_JAGSOG010000153.1"/>
</dbReference>
<evidence type="ECO:0000256" key="3">
    <source>
        <dbReference type="ARBA" id="ARBA00022692"/>
    </source>
</evidence>
<protein>
    <submittedName>
        <fullName evidence="9">ABC transporter permease</fullName>
    </submittedName>
</protein>
<evidence type="ECO:0000313" key="9">
    <source>
        <dbReference type="EMBL" id="MBR7836648.1"/>
    </source>
</evidence>
<feature type="transmembrane region" description="Helical" evidence="7">
    <location>
        <begin position="475"/>
        <end position="494"/>
    </location>
</feature>
<dbReference type="InterPro" id="IPR003838">
    <property type="entry name" value="ABC3_permease_C"/>
</dbReference>
<comment type="caution">
    <text evidence="9">The sequence shown here is derived from an EMBL/GenBank/DDBJ whole genome shotgun (WGS) entry which is preliminary data.</text>
</comment>
<dbReference type="Proteomes" id="UP000675781">
    <property type="component" value="Unassembled WGS sequence"/>
</dbReference>
<comment type="subcellular location">
    <subcellularLocation>
        <location evidence="1">Cell membrane</location>
        <topology evidence="1">Multi-pass membrane protein</topology>
    </subcellularLocation>
</comment>
<dbReference type="InterPro" id="IPR050250">
    <property type="entry name" value="Macrolide_Exporter_MacB"/>
</dbReference>
<keyword evidence="2" id="KW-1003">Cell membrane</keyword>
<dbReference type="AlphaFoldDB" id="A0A941ESZ7"/>
<keyword evidence="3 7" id="KW-0812">Transmembrane</keyword>
<evidence type="ECO:0000256" key="6">
    <source>
        <dbReference type="ARBA" id="ARBA00038076"/>
    </source>
</evidence>
<evidence type="ECO:0000256" key="5">
    <source>
        <dbReference type="ARBA" id="ARBA00023136"/>
    </source>
</evidence>
<evidence type="ECO:0000256" key="2">
    <source>
        <dbReference type="ARBA" id="ARBA00022475"/>
    </source>
</evidence>
<dbReference type="GO" id="GO:0022857">
    <property type="term" value="F:transmembrane transporter activity"/>
    <property type="evidence" value="ECO:0007669"/>
    <property type="project" value="TreeGrafter"/>
</dbReference>
<evidence type="ECO:0000256" key="7">
    <source>
        <dbReference type="SAM" id="Phobius"/>
    </source>
</evidence>
<feature type="transmembrane region" description="Helical" evidence="7">
    <location>
        <begin position="351"/>
        <end position="372"/>
    </location>
</feature>
<comment type="similarity">
    <text evidence="6">Belongs to the ABC-4 integral membrane protein family.</text>
</comment>
<feature type="transmembrane region" description="Helical" evidence="7">
    <location>
        <begin position="392"/>
        <end position="416"/>
    </location>
</feature>
<sequence>MGARSPRRVRVPVALRRMRVHRTVIAAVILTVALTTAFTAALIMYSSQAADAAVRSALRGASGTAISLQGASPLVSTAQASAEIHDGVSDALGGVAVTVYAAPELDLTLPATATSAREAGVLLTTPDLAAHARLVAGSWPRAGASGGQVPVVVDQAAAKILHAGPGSRISTTTDNNADATVVVTGVFAPVDANDPYWGLDPLAGAGSEESGGFTTLGPFYTDPSYLSHGTFAAEQMEWVADPDLPAIGSSGLGTRATALSAALSRFASSGELGNPGPTTRLPELLASLAPAVLVAQSLVDAELLELLIVAVTALFIVVRLLSEVRETEAALLWARGGTGAQLIRLRAMESLLLAAPAVVIAPFAASPLAAAISRLGGGQSAPWPHVAVPPSVWIGVAGCALAAIAVILAPAFGSAVSPMALRTRRGRQAALTALGRAGFDLALLAFAAFAGWQLLSGGSIVGTDQSGNASYDPVAIGAPALVLAAGASVALRLLPPAARLGERLTRRNRTLAVPLAFWQTGRRPLKLAGPVLLTMLAVATGVFSLSERASAERSAADQAAFSVDADADARVAPGTFTAADLAALAASPGVRAVSPLFRAVFVPDGGNLQTTLLALDPASAGRTVTLRSDLSAVPLSTLMNDLSGGLDAQADIPAVATQTFADTLHLGVGDLTSVSLGSGSTEITVRIVAVVHGFPTISNAGGGLIVSEATAKLAPNEVWLRDSSTQTPRGLPSGAVITFRTQLERQLDSAPLTEESLRALLAVALATMLLALCGLIVSVLSTRAERSAEFALLDALGFSRRGRIGTLCLEQALLVGLGALAGVGIGVVFGKVLIPVATLTAAAAKPQPPVTVLTPWPQVLAGVAVLLAAPLATFALSGTRRRQTAAVLREGADR</sequence>
<organism evidence="9 10">
    <name type="scientific">Actinospica durhamensis</name>
    <dbReference type="NCBI Taxonomy" id="1508375"/>
    <lineage>
        <taxon>Bacteria</taxon>
        <taxon>Bacillati</taxon>
        <taxon>Actinomycetota</taxon>
        <taxon>Actinomycetes</taxon>
        <taxon>Catenulisporales</taxon>
        <taxon>Actinospicaceae</taxon>
        <taxon>Actinospica</taxon>
    </lineage>
</organism>
<name>A0A941ESZ7_9ACTN</name>
<gene>
    <name evidence="9" type="ORF">KDL01_25435</name>
</gene>
<reference evidence="9" key="1">
    <citation type="submission" date="2021-04" db="EMBL/GenBank/DDBJ databases">
        <title>Genome based classification of Actinospica acidithermotolerans sp. nov., an actinobacterium isolated from an Indonesian hot spring.</title>
        <authorList>
            <person name="Kusuma A.B."/>
            <person name="Putra K.E."/>
            <person name="Nafisah S."/>
            <person name="Loh J."/>
            <person name="Nouioui I."/>
            <person name="Goodfellow M."/>
        </authorList>
    </citation>
    <scope>NUCLEOTIDE SEQUENCE</scope>
    <source>
        <strain evidence="9">CSCA 57</strain>
    </source>
</reference>
<feature type="transmembrane region" description="Helical" evidence="7">
    <location>
        <begin position="527"/>
        <end position="545"/>
    </location>
</feature>
<dbReference type="Pfam" id="PF02687">
    <property type="entry name" value="FtsX"/>
    <property type="match status" value="1"/>
</dbReference>
<evidence type="ECO:0000256" key="4">
    <source>
        <dbReference type="ARBA" id="ARBA00022989"/>
    </source>
</evidence>
<dbReference type="GO" id="GO:0005886">
    <property type="term" value="C:plasma membrane"/>
    <property type="evidence" value="ECO:0007669"/>
    <property type="project" value="UniProtKB-SubCell"/>
</dbReference>
<keyword evidence="4 7" id="KW-1133">Transmembrane helix</keyword>
<proteinExistence type="inferred from homology"/>
<dbReference type="EMBL" id="JAGSOG010000153">
    <property type="protein sequence ID" value="MBR7836648.1"/>
    <property type="molecule type" value="Genomic_DNA"/>
</dbReference>
<keyword evidence="10" id="KW-1185">Reference proteome</keyword>